<dbReference type="PIRSF" id="PIRSF028069">
    <property type="entry name" value="UCP028069"/>
    <property type="match status" value="1"/>
</dbReference>
<evidence type="ECO:0000313" key="3">
    <source>
        <dbReference type="Proteomes" id="UP001268683"/>
    </source>
</evidence>
<evidence type="ECO:0000313" key="2">
    <source>
        <dbReference type="EMBL" id="WND02881.1"/>
    </source>
</evidence>
<evidence type="ECO:0000256" key="1">
    <source>
        <dbReference type="SAM" id="Coils"/>
    </source>
</evidence>
<protein>
    <submittedName>
        <fullName evidence="2">DUF3450 domain-containing protein</fullName>
    </submittedName>
</protein>
<dbReference type="Pfam" id="PF11932">
    <property type="entry name" value="DUF3450"/>
    <property type="match status" value="1"/>
</dbReference>
<dbReference type="KEGG" id="tmk:QGN29_00705"/>
<sequence>MQGKLSCFSSVNPSGQKMDMATVKKLAISTATAASILFAGASAVSAQDDARIKQVVKEVSESKKVAQATQSQIEKLDNKTQSLISQYKQTLKAIAGLEAFNAQQRRTIDLQKKEITKLQTSISGVASIKNQIPGLMEEMIGNLEEFIAQDIPFEMEARQNRLQELKDVLVDPGFEDPERFRVILEAYKTEAGYGSSINAWSGELDGRTVNFARVGRIGYYYQTKDGKEAGAYVDGSWQKLDAQANSQIRNLMKMARKQAPFDVLALPIIAPQEK</sequence>
<name>A0AA52EDP1_9PROT</name>
<feature type="coiled-coil region" evidence="1">
    <location>
        <begin position="59"/>
        <end position="86"/>
    </location>
</feature>
<keyword evidence="1" id="KW-0175">Coiled coil</keyword>
<accession>A0AA52EDP1</accession>
<gene>
    <name evidence="2" type="ORF">QGN29_00705</name>
</gene>
<dbReference type="RefSeq" id="WP_310798720.1">
    <property type="nucleotide sequence ID" value="NZ_CP123872.1"/>
</dbReference>
<dbReference type="Proteomes" id="UP001268683">
    <property type="component" value="Chromosome"/>
</dbReference>
<reference evidence="2" key="1">
    <citation type="submission" date="2023-04" db="EMBL/GenBank/DDBJ databases">
        <title>Complete genome sequence of Temperatibacter marinus.</title>
        <authorList>
            <person name="Rong J.-C."/>
            <person name="Yi M.-L."/>
            <person name="Zhao Q."/>
        </authorList>
    </citation>
    <scope>NUCLEOTIDE SEQUENCE</scope>
    <source>
        <strain evidence="2">NBRC 110045</strain>
    </source>
</reference>
<dbReference type="EMBL" id="CP123872">
    <property type="protein sequence ID" value="WND02881.1"/>
    <property type="molecule type" value="Genomic_DNA"/>
</dbReference>
<organism evidence="2 3">
    <name type="scientific">Temperatibacter marinus</name>
    <dbReference type="NCBI Taxonomy" id="1456591"/>
    <lineage>
        <taxon>Bacteria</taxon>
        <taxon>Pseudomonadati</taxon>
        <taxon>Pseudomonadota</taxon>
        <taxon>Alphaproteobacteria</taxon>
        <taxon>Kordiimonadales</taxon>
        <taxon>Temperatibacteraceae</taxon>
        <taxon>Temperatibacter</taxon>
    </lineage>
</organism>
<dbReference type="InterPro" id="IPR016866">
    <property type="entry name" value="UCP028069"/>
</dbReference>
<dbReference type="AlphaFoldDB" id="A0AA52EDP1"/>
<keyword evidence="3" id="KW-1185">Reference proteome</keyword>
<proteinExistence type="predicted"/>